<organism evidence="3 4">
    <name type="scientific">Rosistilla carotiformis</name>
    <dbReference type="NCBI Taxonomy" id="2528017"/>
    <lineage>
        <taxon>Bacteria</taxon>
        <taxon>Pseudomonadati</taxon>
        <taxon>Planctomycetota</taxon>
        <taxon>Planctomycetia</taxon>
        <taxon>Pirellulales</taxon>
        <taxon>Pirellulaceae</taxon>
        <taxon>Rosistilla</taxon>
    </lineage>
</organism>
<evidence type="ECO:0000313" key="4">
    <source>
        <dbReference type="Proteomes" id="UP000315082"/>
    </source>
</evidence>
<name>A0A518JWC4_9BACT</name>
<evidence type="ECO:0000256" key="2">
    <source>
        <dbReference type="SAM" id="SignalP"/>
    </source>
</evidence>
<evidence type="ECO:0000256" key="1">
    <source>
        <dbReference type="SAM" id="MobiDB-lite"/>
    </source>
</evidence>
<dbReference type="AlphaFoldDB" id="A0A518JWC4"/>
<dbReference type="SUPFAM" id="SSF49478">
    <property type="entry name" value="Cna protein B-type domain"/>
    <property type="match status" value="1"/>
</dbReference>
<evidence type="ECO:0000313" key="3">
    <source>
        <dbReference type="EMBL" id="QDV69841.1"/>
    </source>
</evidence>
<feature type="signal peptide" evidence="2">
    <location>
        <begin position="1"/>
        <end position="21"/>
    </location>
</feature>
<protein>
    <recommendedName>
        <fullName evidence="5">Cna protein B-type domain protein</fullName>
    </recommendedName>
</protein>
<dbReference type="KEGG" id="rcf:Poly24_35580"/>
<feature type="region of interest" description="Disordered" evidence="1">
    <location>
        <begin position="326"/>
        <end position="359"/>
    </location>
</feature>
<dbReference type="Gene3D" id="2.60.40.1120">
    <property type="entry name" value="Carboxypeptidase-like, regulatory domain"/>
    <property type="match status" value="1"/>
</dbReference>
<feature type="compositionally biased region" description="Gly residues" evidence="1">
    <location>
        <begin position="348"/>
        <end position="359"/>
    </location>
</feature>
<dbReference type="EMBL" id="CP036348">
    <property type="protein sequence ID" value="QDV69841.1"/>
    <property type="molecule type" value="Genomic_DNA"/>
</dbReference>
<gene>
    <name evidence="3" type="ORF">Poly24_35580</name>
</gene>
<keyword evidence="2" id="KW-0732">Signal</keyword>
<reference evidence="3 4" key="1">
    <citation type="submission" date="2019-02" db="EMBL/GenBank/DDBJ databases">
        <title>Deep-cultivation of Planctomycetes and their phenomic and genomic characterization uncovers novel biology.</title>
        <authorList>
            <person name="Wiegand S."/>
            <person name="Jogler M."/>
            <person name="Boedeker C."/>
            <person name="Pinto D."/>
            <person name="Vollmers J."/>
            <person name="Rivas-Marin E."/>
            <person name="Kohn T."/>
            <person name="Peeters S.H."/>
            <person name="Heuer A."/>
            <person name="Rast P."/>
            <person name="Oberbeckmann S."/>
            <person name="Bunk B."/>
            <person name="Jeske O."/>
            <person name="Meyerdierks A."/>
            <person name="Storesund J.E."/>
            <person name="Kallscheuer N."/>
            <person name="Luecker S."/>
            <person name="Lage O.M."/>
            <person name="Pohl T."/>
            <person name="Merkel B.J."/>
            <person name="Hornburger P."/>
            <person name="Mueller R.-W."/>
            <person name="Bruemmer F."/>
            <person name="Labrenz M."/>
            <person name="Spormann A.M."/>
            <person name="Op den Camp H."/>
            <person name="Overmann J."/>
            <person name="Amann R."/>
            <person name="Jetten M.S.M."/>
            <person name="Mascher T."/>
            <person name="Medema M.H."/>
            <person name="Devos D.P."/>
            <person name="Kaster A.-K."/>
            <person name="Ovreas L."/>
            <person name="Rohde M."/>
            <person name="Galperin M.Y."/>
            <person name="Jogler C."/>
        </authorList>
    </citation>
    <scope>NUCLEOTIDE SEQUENCE [LARGE SCALE GENOMIC DNA]</scope>
    <source>
        <strain evidence="3 4">Poly24</strain>
    </source>
</reference>
<sequence length="389" mass="39106" precursor="true">MTNLRVFACSLLFLCGSIASAQNDAGIQYQGIDSSLAQQWVHVDSTGAVHGQIDVPAAGGLRRADLARIALVPLGVGEGAATLRGKATLEGSFTIQNVPTGTYALVVHSSSVTASYVVHVLPASDEGASGPLQVLAARTSSAFVMQRVRSYIPLQSALPYSVHQFDADPIANRKPTGEGQVFANAAGSVTGRLALPVGKDGKAQPLQNMNVIVVQGDKSVAMATVDSDGGFTIPKLTPGSYGLVAAGESGFAVVGFELTVPTTASRSADAVRFVSFHAAAVGETELNVEVVPGFAVDQLEDELQRDEKGELEEVGEGVVLDEFGWPVDPNAAQMGPSPSTAGSAQAGTTGGGGGGGGGAGGLGGLGAIGLAAAALAVQNSDNVASPASP</sequence>
<dbReference type="RefSeq" id="WP_145098038.1">
    <property type="nucleotide sequence ID" value="NZ_CP036348.1"/>
</dbReference>
<proteinExistence type="predicted"/>
<accession>A0A518JWC4</accession>
<dbReference type="Proteomes" id="UP000315082">
    <property type="component" value="Chromosome"/>
</dbReference>
<evidence type="ECO:0008006" key="5">
    <source>
        <dbReference type="Google" id="ProtNLM"/>
    </source>
</evidence>
<keyword evidence="4" id="KW-1185">Reference proteome</keyword>
<feature type="chain" id="PRO_5021866597" description="Cna protein B-type domain protein" evidence="2">
    <location>
        <begin position="22"/>
        <end position="389"/>
    </location>
</feature>
<dbReference type="OrthoDB" id="266555at2"/>